<reference evidence="3 4" key="1">
    <citation type="submission" date="2018-01" db="EMBL/GenBank/DDBJ databases">
        <title>Draft genome of the strawberry crown rot pathogen Phytophthora cactorum.</title>
        <authorList>
            <person name="Armitage A.D."/>
            <person name="Lysoe E."/>
            <person name="Nellist C.F."/>
            <person name="Harrison R.J."/>
            <person name="Brurberg M.B."/>
        </authorList>
    </citation>
    <scope>NUCLEOTIDE SEQUENCE [LARGE SCALE GENOMIC DNA]</scope>
    <source>
        <strain evidence="3 4">10300</strain>
    </source>
</reference>
<dbReference type="AlphaFoldDB" id="A0A329RU93"/>
<evidence type="ECO:0000313" key="4">
    <source>
        <dbReference type="Proteomes" id="UP000251314"/>
    </source>
</evidence>
<keyword evidence="4" id="KW-1185">Reference proteome</keyword>
<feature type="coiled-coil region" evidence="1">
    <location>
        <begin position="31"/>
        <end position="65"/>
    </location>
</feature>
<dbReference type="STRING" id="29920.A0A329RU93"/>
<name>A0A329RU93_9STRA</name>
<gene>
    <name evidence="3" type="ORF">PC110_g15270</name>
</gene>
<dbReference type="EMBL" id="MJFZ01000494">
    <property type="protein sequence ID" value="RAW28347.1"/>
    <property type="molecule type" value="Genomic_DNA"/>
</dbReference>
<feature type="compositionally biased region" description="Polar residues" evidence="2">
    <location>
        <begin position="91"/>
        <end position="101"/>
    </location>
</feature>
<accession>A0A329RU93</accession>
<sequence>MSTLSANARKQKEEDIERLVKCRLRSEIEARKAVESTMKRAVQEARELKKELVLLRQEKEELRLAARKNVVSAAGSGGKEATRGGSAGVNRDNQTGKQGSNKTVELKLRQQIQHLTVRNTDLETNTNELQQQVSDLEAQKAVEVTQLTADLEEKDREITSLRAELKKTKIAVDETKRKCQKMLKEKREEAQRALQENEQLARCTKTLQSQLALLPQLKKQLEHAKEKRADVVEVWQKKLEQRDEAFLREEEVSKQKLAESAAQIDELRDEKDQLQTRLVELERKLCNMNTNHQTELRHEAQRLVLLESTSKELQEKLLEAETATREAEQAEVVARETREQETRLRQLAEDAADAVEVRAEKAERDLEQAQRQLNRLEEVLKARGVTLDYLLKQQTPISVASRTTSASRSTSKSRASGTVKNVVPTAKDLAKGKKMIKSRVLVVDSKSLSRTKASRNNNNNDED</sequence>
<protein>
    <submittedName>
        <fullName evidence="3">Uncharacterized protein</fullName>
    </submittedName>
</protein>
<feature type="region of interest" description="Disordered" evidence="2">
    <location>
        <begin position="71"/>
        <end position="101"/>
    </location>
</feature>
<organism evidence="3 4">
    <name type="scientific">Phytophthora cactorum</name>
    <dbReference type="NCBI Taxonomy" id="29920"/>
    <lineage>
        <taxon>Eukaryota</taxon>
        <taxon>Sar</taxon>
        <taxon>Stramenopiles</taxon>
        <taxon>Oomycota</taxon>
        <taxon>Peronosporomycetes</taxon>
        <taxon>Peronosporales</taxon>
        <taxon>Peronosporaceae</taxon>
        <taxon>Phytophthora</taxon>
    </lineage>
</organism>
<feature type="region of interest" description="Disordered" evidence="2">
    <location>
        <begin position="397"/>
        <end position="430"/>
    </location>
</feature>
<dbReference type="VEuPathDB" id="FungiDB:PC110_g15270"/>
<feature type="compositionally biased region" description="Low complexity" evidence="2">
    <location>
        <begin position="398"/>
        <end position="416"/>
    </location>
</feature>
<keyword evidence="1" id="KW-0175">Coiled coil</keyword>
<dbReference type="Proteomes" id="UP000251314">
    <property type="component" value="Unassembled WGS sequence"/>
</dbReference>
<evidence type="ECO:0000313" key="3">
    <source>
        <dbReference type="EMBL" id="RAW28347.1"/>
    </source>
</evidence>
<comment type="caution">
    <text evidence="3">The sequence shown here is derived from an EMBL/GenBank/DDBJ whole genome shotgun (WGS) entry which is preliminary data.</text>
</comment>
<dbReference type="OrthoDB" id="78284at2759"/>
<feature type="region of interest" description="Disordered" evidence="2">
    <location>
        <begin position="328"/>
        <end position="347"/>
    </location>
</feature>
<evidence type="ECO:0000256" key="1">
    <source>
        <dbReference type="SAM" id="Coils"/>
    </source>
</evidence>
<proteinExistence type="predicted"/>
<evidence type="ECO:0000256" key="2">
    <source>
        <dbReference type="SAM" id="MobiDB-lite"/>
    </source>
</evidence>